<evidence type="ECO:0000256" key="1">
    <source>
        <dbReference type="SAM" id="MobiDB-lite"/>
    </source>
</evidence>
<name>A0A3P7MDH0_CYLGO</name>
<gene>
    <name evidence="2" type="ORF">CGOC_LOCUS10674</name>
</gene>
<organism evidence="2 3">
    <name type="scientific">Cylicostephanus goldi</name>
    <name type="common">Nematode worm</name>
    <dbReference type="NCBI Taxonomy" id="71465"/>
    <lineage>
        <taxon>Eukaryota</taxon>
        <taxon>Metazoa</taxon>
        <taxon>Ecdysozoa</taxon>
        <taxon>Nematoda</taxon>
        <taxon>Chromadorea</taxon>
        <taxon>Rhabditida</taxon>
        <taxon>Rhabditina</taxon>
        <taxon>Rhabditomorpha</taxon>
        <taxon>Strongyloidea</taxon>
        <taxon>Strongylidae</taxon>
        <taxon>Cylicostephanus</taxon>
    </lineage>
</organism>
<dbReference type="Proteomes" id="UP000271889">
    <property type="component" value="Unassembled WGS sequence"/>
</dbReference>
<evidence type="ECO:0000313" key="2">
    <source>
        <dbReference type="EMBL" id="VDN27504.1"/>
    </source>
</evidence>
<evidence type="ECO:0000313" key="3">
    <source>
        <dbReference type="Proteomes" id="UP000271889"/>
    </source>
</evidence>
<dbReference type="EMBL" id="UYRV01112424">
    <property type="protein sequence ID" value="VDN27504.1"/>
    <property type="molecule type" value="Genomic_DNA"/>
</dbReference>
<dbReference type="AlphaFoldDB" id="A0A3P7MDH0"/>
<sequence>MSLEELDEDVRCIAIITEGRSKTELKEHVKLTKEAITQQIVTAVSIEEDYEHLKHVQVIEGEQREQLIITGRMHFAAKVSKERYLALCAHCSLSNKCYAFSYLDEQEESGYNIDEPALREMSAHIKEIDKVIRRIEKRHHVAEGNLRSAANRKDEADKQIIRILNDKLAERDREIFSLRATMAILTTVQQPAPYNAEFGCQVGPELSNAQSQTEVAEVIDVEQAPLAEEDNERLDICGEKDDSLMLLDQDSDDEQMNDDEQMDDERYLGHLIHEAEHDESPPSKEYEKNKEIKRKQEECKTLLEDIAQLGRDLNVFPHRVYGEVPRGTHQKRQRALRESTKRSYALAAMSRTHQEDASGRPYFYCEKLKGTIAARLMPRDSGHQKSLCTVPDEKETLRRWIEELKERYIGLMRETIAMKEDNAEARVSLKATFRGK</sequence>
<protein>
    <submittedName>
        <fullName evidence="2">Uncharacterized protein</fullName>
    </submittedName>
</protein>
<accession>A0A3P7MDH0</accession>
<reference evidence="2 3" key="1">
    <citation type="submission" date="2018-11" db="EMBL/GenBank/DDBJ databases">
        <authorList>
            <consortium name="Pathogen Informatics"/>
        </authorList>
    </citation>
    <scope>NUCLEOTIDE SEQUENCE [LARGE SCALE GENOMIC DNA]</scope>
</reference>
<keyword evidence="3" id="KW-1185">Reference proteome</keyword>
<feature type="region of interest" description="Disordered" evidence="1">
    <location>
        <begin position="273"/>
        <end position="292"/>
    </location>
</feature>
<proteinExistence type="predicted"/>